<dbReference type="Pfam" id="PF00196">
    <property type="entry name" value="GerE"/>
    <property type="match status" value="1"/>
</dbReference>
<dbReference type="EMBL" id="JBHSIV010000025">
    <property type="protein sequence ID" value="MFC5064661.1"/>
    <property type="molecule type" value="Genomic_DNA"/>
</dbReference>
<comment type="caution">
    <text evidence="5">The sequence shown here is derived from an EMBL/GenBank/DDBJ whole genome shotgun (WGS) entry which is preliminary data.</text>
</comment>
<organism evidence="5 6">
    <name type="scientific">Actinomycetospora atypica</name>
    <dbReference type="NCBI Taxonomy" id="1290095"/>
    <lineage>
        <taxon>Bacteria</taxon>
        <taxon>Bacillati</taxon>
        <taxon>Actinomycetota</taxon>
        <taxon>Actinomycetes</taxon>
        <taxon>Pseudonocardiales</taxon>
        <taxon>Pseudonocardiaceae</taxon>
        <taxon>Actinomycetospora</taxon>
    </lineage>
</organism>
<dbReference type="PANTHER" id="PTHR44688">
    <property type="entry name" value="DNA-BINDING TRANSCRIPTIONAL ACTIVATOR DEVR_DOSR"/>
    <property type="match status" value="1"/>
</dbReference>
<evidence type="ECO:0000256" key="3">
    <source>
        <dbReference type="ARBA" id="ARBA00023163"/>
    </source>
</evidence>
<dbReference type="Gene3D" id="1.10.10.10">
    <property type="entry name" value="Winged helix-like DNA-binding domain superfamily/Winged helix DNA-binding domain"/>
    <property type="match status" value="1"/>
</dbReference>
<dbReference type="Proteomes" id="UP001595947">
    <property type="component" value="Unassembled WGS sequence"/>
</dbReference>
<evidence type="ECO:0000256" key="2">
    <source>
        <dbReference type="ARBA" id="ARBA00023125"/>
    </source>
</evidence>
<protein>
    <submittedName>
        <fullName evidence="5">Response regulator transcription factor</fullName>
    </submittedName>
</protein>
<proteinExistence type="predicted"/>
<keyword evidence="2" id="KW-0238">DNA-binding</keyword>
<dbReference type="InterPro" id="IPR000792">
    <property type="entry name" value="Tscrpt_reg_LuxR_C"/>
</dbReference>
<gene>
    <name evidence="5" type="ORF">ACFPBZ_20730</name>
</gene>
<dbReference type="PROSITE" id="PS50043">
    <property type="entry name" value="HTH_LUXR_2"/>
    <property type="match status" value="1"/>
</dbReference>
<keyword evidence="1" id="KW-0805">Transcription regulation</keyword>
<feature type="domain" description="HTH luxR-type" evidence="4">
    <location>
        <begin position="13"/>
        <end position="78"/>
    </location>
</feature>
<evidence type="ECO:0000313" key="5">
    <source>
        <dbReference type="EMBL" id="MFC5064661.1"/>
    </source>
</evidence>
<dbReference type="InterPro" id="IPR016032">
    <property type="entry name" value="Sig_transdc_resp-reg_C-effctor"/>
</dbReference>
<dbReference type="SUPFAM" id="SSF46894">
    <property type="entry name" value="C-terminal effector domain of the bipartite response regulators"/>
    <property type="match status" value="1"/>
</dbReference>
<dbReference type="PANTHER" id="PTHR44688:SF16">
    <property type="entry name" value="DNA-BINDING TRANSCRIPTIONAL ACTIVATOR DEVR_DOSR"/>
    <property type="match status" value="1"/>
</dbReference>
<dbReference type="InterPro" id="IPR036388">
    <property type="entry name" value="WH-like_DNA-bd_sf"/>
</dbReference>
<dbReference type="SMART" id="SM00421">
    <property type="entry name" value="HTH_LUXR"/>
    <property type="match status" value="1"/>
</dbReference>
<reference evidence="6" key="1">
    <citation type="journal article" date="2019" name="Int. J. Syst. Evol. Microbiol.">
        <title>The Global Catalogue of Microorganisms (GCM) 10K type strain sequencing project: providing services to taxonomists for standard genome sequencing and annotation.</title>
        <authorList>
            <consortium name="The Broad Institute Genomics Platform"/>
            <consortium name="The Broad Institute Genome Sequencing Center for Infectious Disease"/>
            <person name="Wu L."/>
            <person name="Ma J."/>
        </authorList>
    </citation>
    <scope>NUCLEOTIDE SEQUENCE [LARGE SCALE GENOMIC DNA]</scope>
    <source>
        <strain evidence="6">CGMCC 4.7093</strain>
    </source>
</reference>
<keyword evidence="3" id="KW-0804">Transcription</keyword>
<accession>A0ABV9YVN7</accession>
<keyword evidence="6" id="KW-1185">Reference proteome</keyword>
<dbReference type="CDD" id="cd06170">
    <property type="entry name" value="LuxR_C_like"/>
    <property type="match status" value="1"/>
</dbReference>
<evidence type="ECO:0000259" key="4">
    <source>
        <dbReference type="PROSITE" id="PS50043"/>
    </source>
</evidence>
<dbReference type="PRINTS" id="PR00038">
    <property type="entry name" value="HTHLUXR"/>
</dbReference>
<evidence type="ECO:0000256" key="1">
    <source>
        <dbReference type="ARBA" id="ARBA00023015"/>
    </source>
</evidence>
<name>A0ABV9YVN7_9PSEU</name>
<dbReference type="RefSeq" id="WP_378038005.1">
    <property type="nucleotide sequence ID" value="NZ_JBHSIV010000025.1"/>
</dbReference>
<sequence>MTRTSGHGIAAPELATGGGLSGRERQVLELIADGLSNRDIGARLVISEKTAGRHVSNIFAKLEVHTRAQATRYAAEHGLLAP</sequence>
<evidence type="ECO:0000313" key="6">
    <source>
        <dbReference type="Proteomes" id="UP001595947"/>
    </source>
</evidence>